<feature type="compositionally biased region" description="Gly residues" evidence="5">
    <location>
        <begin position="715"/>
        <end position="724"/>
    </location>
</feature>
<evidence type="ECO:0000259" key="6">
    <source>
        <dbReference type="PROSITE" id="PS50835"/>
    </source>
</evidence>
<feature type="compositionally biased region" description="Gly residues" evidence="5">
    <location>
        <begin position="1078"/>
        <end position="1089"/>
    </location>
</feature>
<dbReference type="GO" id="GO:0045445">
    <property type="term" value="P:myoblast differentiation"/>
    <property type="evidence" value="ECO:0007669"/>
    <property type="project" value="Ensembl"/>
</dbReference>
<protein>
    <recommendedName>
        <fullName evidence="10">Immunoglobulin like and fibronectin type III domain containing 1</fullName>
    </recommendedName>
</protein>
<dbReference type="Ensembl" id="ENSCAFT00020025826.1">
    <property type="protein sequence ID" value="ENSCAFP00020022307.1"/>
    <property type="gene ID" value="ENSCAFG00020017613.1"/>
</dbReference>
<dbReference type="GO" id="GO:0007520">
    <property type="term" value="P:myoblast fusion"/>
    <property type="evidence" value="ECO:0007669"/>
    <property type="project" value="Ensembl"/>
</dbReference>
<evidence type="ECO:0000259" key="7">
    <source>
        <dbReference type="PROSITE" id="PS50853"/>
    </source>
</evidence>
<dbReference type="Pfam" id="PF18362">
    <property type="entry name" value="THB"/>
    <property type="match status" value="1"/>
</dbReference>
<feature type="compositionally biased region" description="Low complexity" evidence="5">
    <location>
        <begin position="963"/>
        <end position="979"/>
    </location>
</feature>
<feature type="compositionally biased region" description="Low complexity" evidence="5">
    <location>
        <begin position="1127"/>
        <end position="1136"/>
    </location>
</feature>
<dbReference type="InterPro" id="IPR036179">
    <property type="entry name" value="Ig-like_dom_sf"/>
</dbReference>
<dbReference type="InterPro" id="IPR050964">
    <property type="entry name" value="Striated_Muscle_Regulatory"/>
</dbReference>
<dbReference type="Proteomes" id="UP000694391">
    <property type="component" value="Unplaced"/>
</dbReference>
<reference evidence="8" key="1">
    <citation type="submission" date="2025-08" db="UniProtKB">
        <authorList>
            <consortium name="Ensembl"/>
        </authorList>
    </citation>
    <scope>IDENTIFICATION</scope>
</reference>
<keyword evidence="4" id="KW-0175">Coiled coil</keyword>
<dbReference type="SUPFAM" id="SSF49265">
    <property type="entry name" value="Fibronectin type III"/>
    <property type="match status" value="3"/>
</dbReference>
<feature type="compositionally biased region" description="Basic and acidic residues" evidence="5">
    <location>
        <begin position="657"/>
        <end position="675"/>
    </location>
</feature>
<feature type="compositionally biased region" description="Basic and acidic residues" evidence="5">
    <location>
        <begin position="492"/>
        <end position="505"/>
    </location>
</feature>
<feature type="compositionally biased region" description="Gly residues" evidence="5">
    <location>
        <begin position="848"/>
        <end position="882"/>
    </location>
</feature>
<evidence type="ECO:0000313" key="9">
    <source>
        <dbReference type="Proteomes" id="UP000694391"/>
    </source>
</evidence>
<feature type="compositionally biased region" description="Basic and acidic residues" evidence="5">
    <location>
        <begin position="1322"/>
        <end position="1332"/>
    </location>
</feature>
<feature type="coiled-coil region" evidence="4">
    <location>
        <begin position="269"/>
        <end position="296"/>
    </location>
</feature>
<dbReference type="InterPro" id="IPR007110">
    <property type="entry name" value="Ig-like_dom"/>
</dbReference>
<feature type="compositionally biased region" description="Low complexity" evidence="5">
    <location>
        <begin position="1572"/>
        <end position="1582"/>
    </location>
</feature>
<keyword evidence="2" id="KW-1015">Disulfide bond</keyword>
<keyword evidence="1" id="KW-0677">Repeat</keyword>
<dbReference type="PROSITE" id="PS50853">
    <property type="entry name" value="FN3"/>
    <property type="match status" value="3"/>
</dbReference>
<dbReference type="InterPro" id="IPR003598">
    <property type="entry name" value="Ig_sub2"/>
</dbReference>
<organism evidence="8 9">
    <name type="scientific">Canis lupus dingo</name>
    <name type="common">dingo</name>
    <dbReference type="NCBI Taxonomy" id="286419"/>
    <lineage>
        <taxon>Eukaryota</taxon>
        <taxon>Metazoa</taxon>
        <taxon>Chordata</taxon>
        <taxon>Craniata</taxon>
        <taxon>Vertebrata</taxon>
        <taxon>Euteleostomi</taxon>
        <taxon>Mammalia</taxon>
        <taxon>Eutheria</taxon>
        <taxon>Laurasiatheria</taxon>
        <taxon>Carnivora</taxon>
        <taxon>Caniformia</taxon>
        <taxon>Canidae</taxon>
        <taxon>Canis</taxon>
    </lineage>
</organism>
<feature type="compositionally biased region" description="Basic and acidic residues" evidence="5">
    <location>
        <begin position="1798"/>
        <end position="1816"/>
    </location>
</feature>
<reference evidence="8" key="2">
    <citation type="submission" date="2025-09" db="UniProtKB">
        <authorList>
            <consortium name="Ensembl"/>
        </authorList>
    </citation>
    <scope>IDENTIFICATION</scope>
</reference>
<dbReference type="FunFam" id="2.60.40.10:FF:001401">
    <property type="entry name" value="immunoglobulin-like and fibronectin type III domain-containing protein 1"/>
    <property type="match status" value="1"/>
</dbReference>
<dbReference type="Pfam" id="PF07679">
    <property type="entry name" value="I-set"/>
    <property type="match status" value="4"/>
</dbReference>
<feature type="compositionally biased region" description="Basic and acidic residues" evidence="5">
    <location>
        <begin position="1849"/>
        <end position="1860"/>
    </location>
</feature>
<dbReference type="PANTHER" id="PTHR13817">
    <property type="entry name" value="TITIN"/>
    <property type="match status" value="1"/>
</dbReference>
<dbReference type="InterPro" id="IPR003961">
    <property type="entry name" value="FN3_dom"/>
</dbReference>
<feature type="compositionally biased region" description="Gly residues" evidence="5">
    <location>
        <begin position="930"/>
        <end position="952"/>
    </location>
</feature>
<feature type="compositionally biased region" description="Gly residues" evidence="5">
    <location>
        <begin position="980"/>
        <end position="999"/>
    </location>
</feature>
<evidence type="ECO:0000256" key="4">
    <source>
        <dbReference type="SAM" id="Coils"/>
    </source>
</evidence>
<dbReference type="GeneTree" id="ENSGT00940000162073"/>
<dbReference type="FunFam" id="2.60.40.10:FF:001066">
    <property type="entry name" value="Obscurin-like protein 1 isoform 3"/>
    <property type="match status" value="1"/>
</dbReference>
<proteinExistence type="predicted"/>
<evidence type="ECO:0000256" key="3">
    <source>
        <dbReference type="ARBA" id="ARBA00023319"/>
    </source>
</evidence>
<dbReference type="GO" id="GO:0005634">
    <property type="term" value="C:nucleus"/>
    <property type="evidence" value="ECO:0007669"/>
    <property type="project" value="Ensembl"/>
</dbReference>
<keyword evidence="3" id="KW-0393">Immunoglobulin domain</keyword>
<feature type="compositionally biased region" description="Gly residues" evidence="5">
    <location>
        <begin position="10"/>
        <end position="21"/>
    </location>
</feature>
<dbReference type="Gene3D" id="2.60.40.10">
    <property type="entry name" value="Immunoglobulins"/>
    <property type="match status" value="10"/>
</dbReference>
<feature type="domain" description="Ig-like" evidence="6">
    <location>
        <begin position="2667"/>
        <end position="2761"/>
    </location>
</feature>
<feature type="compositionally biased region" description="Polar residues" evidence="5">
    <location>
        <begin position="1727"/>
        <end position="1739"/>
    </location>
</feature>
<evidence type="ECO:0000313" key="8">
    <source>
        <dbReference type="Ensembl" id="ENSCAFP00020022307.1"/>
    </source>
</evidence>
<feature type="compositionally biased region" description="Basic and acidic residues" evidence="5">
    <location>
        <begin position="1597"/>
        <end position="1611"/>
    </location>
</feature>
<feature type="compositionally biased region" description="Gly residues" evidence="5">
    <location>
        <begin position="1056"/>
        <end position="1068"/>
    </location>
</feature>
<feature type="region of interest" description="Disordered" evidence="5">
    <location>
        <begin position="492"/>
        <end position="542"/>
    </location>
</feature>
<keyword evidence="9" id="KW-1185">Reference proteome</keyword>
<feature type="compositionally biased region" description="Gly residues" evidence="5">
    <location>
        <begin position="1306"/>
        <end position="1321"/>
    </location>
</feature>
<feature type="region of interest" description="Disordered" evidence="5">
    <location>
        <begin position="583"/>
        <end position="2011"/>
    </location>
</feature>
<dbReference type="SMART" id="SM00409">
    <property type="entry name" value="IG"/>
    <property type="match status" value="5"/>
</dbReference>
<dbReference type="PROSITE" id="PS50835">
    <property type="entry name" value="IG_LIKE"/>
    <property type="match status" value="3"/>
</dbReference>
<dbReference type="SMART" id="SM00408">
    <property type="entry name" value="IGc2"/>
    <property type="match status" value="3"/>
</dbReference>
<evidence type="ECO:0000256" key="1">
    <source>
        <dbReference type="ARBA" id="ARBA00022737"/>
    </source>
</evidence>
<evidence type="ECO:0000256" key="5">
    <source>
        <dbReference type="SAM" id="MobiDB-lite"/>
    </source>
</evidence>
<dbReference type="FunFam" id="2.60.40.10:FF:001435">
    <property type="entry name" value="Immunoglobulin-like and fibronectin type III domain-containing 1"/>
    <property type="match status" value="1"/>
</dbReference>
<dbReference type="Pfam" id="PF00041">
    <property type="entry name" value="fn3"/>
    <property type="match status" value="3"/>
</dbReference>
<feature type="compositionally biased region" description="Gly residues" evidence="5">
    <location>
        <begin position="1783"/>
        <end position="1795"/>
    </location>
</feature>
<feature type="compositionally biased region" description="Gly residues" evidence="5">
    <location>
        <begin position="1150"/>
        <end position="1167"/>
    </location>
</feature>
<feature type="domain" description="Fibronectin type-III" evidence="7">
    <location>
        <begin position="2195"/>
        <end position="2290"/>
    </location>
</feature>
<evidence type="ECO:0000256" key="2">
    <source>
        <dbReference type="ARBA" id="ARBA00023157"/>
    </source>
</evidence>
<dbReference type="FunFam" id="2.60.40.10:FF:001267">
    <property type="entry name" value="Immunoglobulin-like and fibronectin type III domain containing 1"/>
    <property type="match status" value="1"/>
</dbReference>
<dbReference type="InterPro" id="IPR040849">
    <property type="entry name" value="MyBP-C_THB"/>
</dbReference>
<dbReference type="FunFam" id="2.60.40.10:FF:001438">
    <property type="entry name" value="Immunoglobulin-like and fibronectin type III domain-containing protein 1"/>
    <property type="match status" value="1"/>
</dbReference>
<dbReference type="InterPro" id="IPR036116">
    <property type="entry name" value="FN3_sf"/>
</dbReference>
<feature type="compositionally biased region" description="Gly residues" evidence="5">
    <location>
        <begin position="1377"/>
        <end position="1399"/>
    </location>
</feature>
<dbReference type="FunFam" id="2.60.40.10:FF:001231">
    <property type="entry name" value="Immunoglobulin-like and fibronectin type III domain containing 1"/>
    <property type="match status" value="1"/>
</dbReference>
<dbReference type="SMART" id="SM00060">
    <property type="entry name" value="FN3"/>
    <property type="match status" value="4"/>
</dbReference>
<sequence>QCPGRPWGPPGAGGGAGGGSGWAVVKPVGGGRCSPVTPSGTRGSRAANPASKWKPLALGPRPSLRKSREGSSRFPPPSPGKPAKKSSLHGVSIRQLVDEIPEGCSTPDFQQKPVPMALQEGKNAILRAVVCGEPRPEVHWESTQGALSNSSKYQISSAPGSKEHVLQINKLTGEDTDLYRCTAVNVYGEATCATRLLVIEVGFRKSRKRHKETQEGRWKAPGAPLASDLPTLLPRAPPPKKKVDLQQVWQLLMTADRKDYERICLKYGIVDYRGMLRKLQEMRKEHEDKVAKYVNAVSNLRHIRVSKEGVATFDLELDLKYSGSNIYLCKDGEMVPYGFDNQTKHSLRRLGKRYQFQIRDLHLEDAGIYQVKVEDVQIFSTELDATIPSRVVVPLAEAHCEEQGDAVFECTLSSPCPHAAWSFRHRPLQPSDRYEVSVSPDELTHRLVVKGVRVSDMGPYSLSTGFHGSSAWLVVGGAGKDKSLLPTRADHQLQARRARASEAGDSRSFSGEGGELREQGPLEGYLNGAGPASGLPLTAGPETGGLGGHGYSLIGSDGTDGSAWDPGQARKGFLEADRGMATPSGENQLHAEGGWGRSLPGSPYLQGEGVESGWGLVEGQQQDLSRDSDGDRCGRLAGGWEAESRHPQVGGLQSSREGMESREDHGSPLHRHGQDRLCSAPLGPGRGETAPRGSQSGPGGSWSEEEVMEILPAGSLGGVEGGGDPSRERQKGATRTVWGSGTGGPGARAYPGERASSSKIGLGPASWGPRAGRGADDGEAGGLWEPEESRGQRSVGKNSQEPSKPGSGKFFLGQGGPEAKAEEWLQAADQGPGRSAGGRDGYQSSPVGPGGPGGWEKGLQGLGGREGQETAGGWGEAGGGSGSFQYSQGWPAGQRGAAGAGRMESESTGPWDDTGASLSKSGAPHRPGMLGSGEGQDGAGGAQEAGLMGSGQGVDSRGHRPVGSPSLGALGAGEALGDPGLRGPGAMGSGPDFGNGSGMPRGKRGETGYDKDGLGGPGGMESRFGDGFGYAGRTGPENRAGYGGASAVSGEMGSADGTGRGVASGAPGGTESEEGGGYRHGSGVPGGTWSGKKDSDGPAVRGSGRFARLQSGSGGPDRGPAGDSGMPAEAEAASRGPGEGGPRGRLHSRGGLGSPGAAGSADGGGYGVSATTEALGEGHAEAESGVSGRIRPGSQPGDYGDFRPSGASGKGGHEHGSGEAGATDPRYLKAGGDGNDGVGSKDLGTRASATGAGHWDGTRFPRALAPHAGDGSGSQGPYGSADTLGYGGPGIQGPQQVGSGTAYRGGSKGLGSGGLGPGGEAGFRDSSGDHGGRGSGAEAGYKDGLGGPGRMGSGTEAGYGDGLGGPGRMGIGSEAGYKGGLTGPGRIGSGGEAGYGDGLGDSQVIGSGSEAGYRDGLGPARGLGSGSEADYRGGSGGPEEIGSEGEVGYRDGSGKFGVTGTQAGLGYEGGPRSQEATGHGSKYWTASEGSGGGTSSKDGSEKARGMGPVKGAAPGMGSRMAGTLGTADGTTCRDSPRGPDVLGVQGGPQILSDGQDSKKGLGGSGTSGVPEAVGAVGSVGKSGVREWQGAAGTPGSRGDREAPSREGRSADKAGGSRAPGFLDGQGGVEGETWAGAAALESGHEQDFGKGGPGTADRGRAAGPGGLAPQGEVGGRGMGATRGDSVGTGQVLDSSWMPGEGSAGGRGASHTGVPGGEDQGLGPGSTGAGSQAPGSRASRSLQEKDATFSGIHEGLEGSRGRKGALGQEGAAGCQGPRFLDSKGSGPGRGRSTGPGDSGVLDKRDSSDRENGLPRKPGDLGPQGAWNGLDGTFGRKDSMDRSGGVQSLDFQLDKGQRGDRGSLGHQGSLGHHRSLGAENDKAQGPGALEGHEGWGAGESGGSDRRPGQLSSWSQRETEVEAGTAKRRGAEEARGPGQPLWGEDRESRGVTLPGDRSWEPPTHLGSRRGGLEGRSDISGQGRDATQSPRSRSKPGTGGFSTEARGPLGHFSRGLTDTEVQHGAPAVLSCTLTRDLGPGAWFKDGVKLGSQDGVTFEEEGLTRRLRIPRAQGTQAGKYAFVAGSQRSEATLRVHDRPVIAPDVTESLREPLVVKAGKPVTVKIPFQSHLPVQAAWKKDGVEVAGGSGRGPQVALGDGFTRLCLPSAGRKDGGRYSVTLSSEGGSAWAEVTLQVIDKPQPPQGPLEVQDRHGAGVCLHWRPPRDDGGQALERYVVERRQAGRSTWLKVGEPPADSTTFTDTHVEQGKKYTFRVRAVTSEGAGEALESAEVLVAPEGKRTGPGPGLSTRMCYGTNAGGLPAERRWTVTDVRQGCQYEFRVTAVSPAGPGEPGPPSDAVFARDPMRVPGPVRELQVTDTSHTSITLSWAPPDAQDGDAAQGYVVELRGSDGLQWSPCHPGTVPATTFTVKGLRPQEGYFVRVTAVNDGGRGQPTALDTVVQAMPVTVRPKFLMDSGTKDSRMVRAGDTVRVPISFEAAPIPEVTWLKDGLPLPKRNVTSTKEGLTQLLIPAASLSDSGLYTVVLRSLQGEEATYRFSLRVAACPRAPGPIRLQENVPGTVTAEWEASPDEAGEDPLYYEVLMRSSARGRWQQAADRVHTNHYTFLGVLPGHEYHFRVVAKNELGASLPSDTSEPWRIPRHRDKFTVKAPGHREPDLSQKPRFLVGLRTHLLPQGCECCMSCAVQGWPRPHVTWFKDDQSLAGHPTAYSTDVLGVCSLVIPSVSLRDGGQYKAVAENALGQAVSTATLIVVGREEEEEEEEEGGSEE</sequence>
<dbReference type="CDD" id="cd00063">
    <property type="entry name" value="FN3"/>
    <property type="match status" value="3"/>
</dbReference>
<feature type="domain" description="Fibronectin type-III" evidence="7">
    <location>
        <begin position="2559"/>
        <end position="2653"/>
    </location>
</feature>
<evidence type="ECO:0008006" key="10">
    <source>
        <dbReference type="Google" id="ProtNLM"/>
    </source>
</evidence>
<dbReference type="InterPro" id="IPR013098">
    <property type="entry name" value="Ig_I-set"/>
</dbReference>
<accession>A0A8C0KYW9</accession>
<feature type="compositionally biased region" description="Basic and acidic residues" evidence="5">
    <location>
        <begin position="1003"/>
        <end position="1013"/>
    </location>
</feature>
<dbReference type="FunFam" id="2.60.40.10:FF:001232">
    <property type="entry name" value="Immunoglobulin-like and fibronectin type III domain-containing 1"/>
    <property type="match status" value="1"/>
</dbReference>
<feature type="compositionally biased region" description="Gly residues" evidence="5">
    <location>
        <begin position="1333"/>
        <end position="1370"/>
    </location>
</feature>
<dbReference type="InterPro" id="IPR013783">
    <property type="entry name" value="Ig-like_fold"/>
</dbReference>
<feature type="domain" description="Fibronectin type-III" evidence="7">
    <location>
        <begin position="2363"/>
        <end position="2458"/>
    </location>
</feature>
<dbReference type="InterPro" id="IPR003599">
    <property type="entry name" value="Ig_sub"/>
</dbReference>
<dbReference type="SUPFAM" id="SSF48726">
    <property type="entry name" value="Immunoglobulin"/>
    <property type="match status" value="6"/>
</dbReference>
<dbReference type="PANTHER" id="PTHR13817:SF138">
    <property type="entry name" value="IMMUNOGLOBULIN-LIKE AND FIBRONECTIN TYPE III DOMAIN-CONTAINING PROTEIN 1"/>
    <property type="match status" value="1"/>
</dbReference>
<feature type="domain" description="Ig-like" evidence="6">
    <location>
        <begin position="2462"/>
        <end position="2550"/>
    </location>
</feature>
<feature type="domain" description="Ig-like" evidence="6">
    <location>
        <begin position="107"/>
        <end position="198"/>
    </location>
</feature>
<dbReference type="FunFam" id="2.60.40.10:FF:001097">
    <property type="entry name" value="Immunoglobulin-like and fibronectin type III domain-containing protein 1"/>
    <property type="match status" value="1"/>
</dbReference>
<name>A0A8C0KYW9_CANLU</name>
<dbReference type="GO" id="GO:0030018">
    <property type="term" value="C:Z disc"/>
    <property type="evidence" value="ECO:0007669"/>
    <property type="project" value="Ensembl"/>
</dbReference>
<feature type="compositionally biased region" description="Gly residues" evidence="5">
    <location>
        <begin position="1661"/>
        <end position="1679"/>
    </location>
</feature>
<feature type="compositionally biased region" description="Low complexity" evidence="5">
    <location>
        <begin position="883"/>
        <end position="902"/>
    </location>
</feature>
<feature type="compositionally biased region" description="Gly residues" evidence="5">
    <location>
        <begin position="1700"/>
        <end position="1726"/>
    </location>
</feature>
<dbReference type="FunFam" id="2.60.40.10:FF:000032">
    <property type="entry name" value="palladin isoform X1"/>
    <property type="match status" value="1"/>
</dbReference>
<feature type="region of interest" description="Disordered" evidence="5">
    <location>
        <begin position="1"/>
        <end position="89"/>
    </location>
</feature>
<feature type="compositionally biased region" description="Basic and acidic residues" evidence="5">
    <location>
        <begin position="624"/>
        <end position="634"/>
    </location>
</feature>